<organism evidence="7 8">
    <name type="scientific">Streptomyces solicavernae</name>
    <dbReference type="NCBI Taxonomy" id="3043614"/>
    <lineage>
        <taxon>Bacteria</taxon>
        <taxon>Bacillati</taxon>
        <taxon>Actinomycetota</taxon>
        <taxon>Actinomycetes</taxon>
        <taxon>Kitasatosporales</taxon>
        <taxon>Streptomycetaceae</taxon>
        <taxon>Streptomyces</taxon>
    </lineage>
</organism>
<evidence type="ECO:0000256" key="5">
    <source>
        <dbReference type="SAM" id="MobiDB-lite"/>
    </source>
</evidence>
<comment type="caution">
    <text evidence="7">The sequence shown here is derived from an EMBL/GenBank/DDBJ whole genome shotgun (WGS) entry which is preliminary data.</text>
</comment>
<dbReference type="PRINTS" id="PR00455">
    <property type="entry name" value="HTHTETR"/>
</dbReference>
<dbReference type="InterPro" id="IPR036271">
    <property type="entry name" value="Tet_transcr_reg_TetR-rel_C_sf"/>
</dbReference>
<dbReference type="EMBL" id="JASCIR010000034">
    <property type="protein sequence ID" value="MDI3389868.1"/>
    <property type="molecule type" value="Genomic_DNA"/>
</dbReference>
<accession>A0ABT6RZJ8</accession>
<dbReference type="InterPro" id="IPR050109">
    <property type="entry name" value="HTH-type_TetR-like_transc_reg"/>
</dbReference>
<dbReference type="SUPFAM" id="SSF46689">
    <property type="entry name" value="Homeodomain-like"/>
    <property type="match status" value="1"/>
</dbReference>
<name>A0ABT6RZJ8_9ACTN</name>
<evidence type="ECO:0000256" key="4">
    <source>
        <dbReference type="PROSITE-ProRule" id="PRU00335"/>
    </source>
</evidence>
<dbReference type="RefSeq" id="WP_282516342.1">
    <property type="nucleotide sequence ID" value="NZ_JASCIR010000034.1"/>
</dbReference>
<evidence type="ECO:0000256" key="3">
    <source>
        <dbReference type="ARBA" id="ARBA00023163"/>
    </source>
</evidence>
<dbReference type="PROSITE" id="PS50977">
    <property type="entry name" value="HTH_TETR_2"/>
    <property type="match status" value="1"/>
</dbReference>
<feature type="domain" description="HTH tetR-type" evidence="6">
    <location>
        <begin position="8"/>
        <end position="68"/>
    </location>
</feature>
<proteinExistence type="predicted"/>
<dbReference type="InterPro" id="IPR001647">
    <property type="entry name" value="HTH_TetR"/>
</dbReference>
<evidence type="ECO:0000256" key="2">
    <source>
        <dbReference type="ARBA" id="ARBA00023125"/>
    </source>
</evidence>
<keyword evidence="8" id="KW-1185">Reference proteome</keyword>
<evidence type="ECO:0000259" key="6">
    <source>
        <dbReference type="PROSITE" id="PS50977"/>
    </source>
</evidence>
<protein>
    <submittedName>
        <fullName evidence="7">ScbR family autoregulator-binding transcription factor</fullName>
    </submittedName>
</protein>
<keyword evidence="2 4" id="KW-0238">DNA-binding</keyword>
<dbReference type="PANTHER" id="PTHR30055">
    <property type="entry name" value="HTH-TYPE TRANSCRIPTIONAL REGULATOR RUTR"/>
    <property type="match status" value="1"/>
</dbReference>
<sequence length="237" mass="25173">MSQQERAARTQSALIRSAAEQFERHGYEKASLNDISSGAGVSRGALHFHFDTKADVADAVENAAARALRDVVDSLPSGDTCALQNLTDLSHSLVKLLLWDVVVRAGFLLSCDAGQRGRADLCRNWQTYVHGLVARAVDEKSLAPGVAPEGVVNAVVTTTVGLVVLSRSEMRWLTDRPLTSFWRVLLPAVADPRIAAGLNPGGTGAPYELPWSTPDSARATAMDSADGSGNSASGYRT</sequence>
<gene>
    <name evidence="7" type="ORF">QIS99_27295</name>
</gene>
<evidence type="ECO:0000313" key="7">
    <source>
        <dbReference type="EMBL" id="MDI3389868.1"/>
    </source>
</evidence>
<feature type="compositionally biased region" description="Low complexity" evidence="5">
    <location>
        <begin position="223"/>
        <end position="237"/>
    </location>
</feature>
<dbReference type="InterPro" id="IPR047923">
    <property type="entry name" value="ArpA-like"/>
</dbReference>
<dbReference type="Pfam" id="PF00440">
    <property type="entry name" value="TetR_N"/>
    <property type="match status" value="1"/>
</dbReference>
<evidence type="ECO:0000313" key="8">
    <source>
        <dbReference type="Proteomes" id="UP001224661"/>
    </source>
</evidence>
<feature type="DNA-binding region" description="H-T-H motif" evidence="4">
    <location>
        <begin position="31"/>
        <end position="50"/>
    </location>
</feature>
<dbReference type="SUPFAM" id="SSF48498">
    <property type="entry name" value="Tetracyclin repressor-like, C-terminal domain"/>
    <property type="match status" value="1"/>
</dbReference>
<dbReference type="Proteomes" id="UP001224661">
    <property type="component" value="Unassembled WGS sequence"/>
</dbReference>
<dbReference type="NCBIfam" id="NF041196">
    <property type="entry name" value="ScbR_bind_reg"/>
    <property type="match status" value="1"/>
</dbReference>
<dbReference type="InterPro" id="IPR009057">
    <property type="entry name" value="Homeodomain-like_sf"/>
</dbReference>
<dbReference type="InterPro" id="IPR023772">
    <property type="entry name" value="DNA-bd_HTH_TetR-type_CS"/>
</dbReference>
<feature type="region of interest" description="Disordered" evidence="5">
    <location>
        <begin position="205"/>
        <end position="237"/>
    </location>
</feature>
<keyword evidence="1" id="KW-0805">Transcription regulation</keyword>
<keyword evidence="3" id="KW-0804">Transcription</keyword>
<evidence type="ECO:0000256" key="1">
    <source>
        <dbReference type="ARBA" id="ARBA00023015"/>
    </source>
</evidence>
<dbReference type="PROSITE" id="PS01081">
    <property type="entry name" value="HTH_TETR_1"/>
    <property type="match status" value="1"/>
</dbReference>
<dbReference type="Gene3D" id="1.10.357.10">
    <property type="entry name" value="Tetracycline Repressor, domain 2"/>
    <property type="match status" value="1"/>
</dbReference>
<dbReference type="PANTHER" id="PTHR30055:SF234">
    <property type="entry name" value="HTH-TYPE TRANSCRIPTIONAL REGULATOR BETI"/>
    <property type="match status" value="1"/>
</dbReference>
<reference evidence="7 8" key="1">
    <citation type="submission" date="2023-05" db="EMBL/GenBank/DDBJ databases">
        <title>Draft genome sequence of Streptomyces sp. B-S-A8 isolated from a cave soil in Thailand.</title>
        <authorList>
            <person name="Chamroensaksri N."/>
            <person name="Muangham S."/>
        </authorList>
    </citation>
    <scope>NUCLEOTIDE SEQUENCE [LARGE SCALE GENOMIC DNA]</scope>
    <source>
        <strain evidence="7 8">B-S-A8</strain>
    </source>
</reference>